<reference evidence="1 2" key="1">
    <citation type="submission" date="2024-09" db="EMBL/GenBank/DDBJ databases">
        <authorList>
            <person name="Sun Q."/>
            <person name="Mori K."/>
        </authorList>
    </citation>
    <scope>NUCLEOTIDE SEQUENCE [LARGE SCALE GENOMIC DNA]</scope>
    <source>
        <strain evidence="1 2">CICC 10874</strain>
    </source>
</reference>
<dbReference type="Proteomes" id="UP001589793">
    <property type="component" value="Unassembled WGS sequence"/>
</dbReference>
<protein>
    <recommendedName>
        <fullName evidence="3">Minor tail protein</fullName>
    </recommendedName>
</protein>
<proteinExistence type="predicted"/>
<comment type="caution">
    <text evidence="1">The sequence shown here is derived from an EMBL/GenBank/DDBJ whole genome shotgun (WGS) entry which is preliminary data.</text>
</comment>
<dbReference type="RefSeq" id="WP_376979213.1">
    <property type="nucleotide sequence ID" value="NZ_JBHLSV010000005.1"/>
</dbReference>
<evidence type="ECO:0000313" key="2">
    <source>
        <dbReference type="Proteomes" id="UP001589793"/>
    </source>
</evidence>
<name>A0ABV6RB07_9MICO</name>
<organism evidence="1 2">
    <name type="scientific">Brachybacterium hainanense</name>
    <dbReference type="NCBI Taxonomy" id="1541174"/>
    <lineage>
        <taxon>Bacteria</taxon>
        <taxon>Bacillati</taxon>
        <taxon>Actinomycetota</taxon>
        <taxon>Actinomycetes</taxon>
        <taxon>Micrococcales</taxon>
        <taxon>Dermabacteraceae</taxon>
        <taxon>Brachybacterium</taxon>
    </lineage>
</organism>
<accession>A0ABV6RB07</accession>
<dbReference type="EMBL" id="JBHLSV010000005">
    <property type="protein sequence ID" value="MFC0673557.1"/>
    <property type="molecule type" value="Genomic_DNA"/>
</dbReference>
<evidence type="ECO:0008006" key="3">
    <source>
        <dbReference type="Google" id="ProtNLM"/>
    </source>
</evidence>
<sequence>MGLTPTWYVADFMTGDLIDTFPLEGVQLESSLRPGMFSASLDLRKTGRSMGEARELLDLLKNGKGTLVPVLEGLSNGAGNPPISRELGEWWIGQVAGTYRSPIVQISGPEFSGYAREVLLAEDFKGTLDPVKTAREMLALLYSRSQTVAVDLQGWVSHTGARVEVDARKIRDTYWDHISDLQEAEGGPFEWMIRSGLVTTGWVPQRVTRTLEIGQPTLAFSRPDITLEVTGPGSQPASLLDAGWGWDERASASTVYGWGAGAGADQVGEAFASRSREPGEPVKNRLVTDPAAMTMDRLRRTTRAALRRFSPEERTFTATMPTDRYTPRTGEVYQWRSDPTWTRPGETGTVRCVGWSWSSSHPDDYTLDLVR</sequence>
<gene>
    <name evidence="1" type="ORF">ACFFF6_06265</name>
</gene>
<evidence type="ECO:0000313" key="1">
    <source>
        <dbReference type="EMBL" id="MFC0673557.1"/>
    </source>
</evidence>
<keyword evidence="2" id="KW-1185">Reference proteome</keyword>